<dbReference type="PROSITE" id="PS51880">
    <property type="entry name" value="TGS"/>
    <property type="match status" value="1"/>
</dbReference>
<dbReference type="EMBL" id="LTBC01000001">
    <property type="protein sequence ID" value="KYH33712.1"/>
    <property type="molecule type" value="Genomic_DNA"/>
</dbReference>
<evidence type="ECO:0000259" key="6">
    <source>
        <dbReference type="PROSITE" id="PS51880"/>
    </source>
</evidence>
<dbReference type="GO" id="GO:0005737">
    <property type="term" value="C:cytoplasm"/>
    <property type="evidence" value="ECO:0007669"/>
    <property type="project" value="TreeGrafter"/>
</dbReference>
<dbReference type="InterPro" id="IPR012675">
    <property type="entry name" value="Beta-grasp_dom_sf"/>
</dbReference>
<dbReference type="GO" id="GO:0046872">
    <property type="term" value="F:metal ion binding"/>
    <property type="evidence" value="ECO:0007669"/>
    <property type="project" value="UniProtKB-KW"/>
</dbReference>
<dbReference type="GO" id="GO:0005524">
    <property type="term" value="F:ATP binding"/>
    <property type="evidence" value="ECO:0007669"/>
    <property type="project" value="UniProtKB-UniRule"/>
</dbReference>
<organism evidence="7 8">
    <name type="scientific">Moorella mulderi DSM 14980</name>
    <dbReference type="NCBI Taxonomy" id="1122241"/>
    <lineage>
        <taxon>Bacteria</taxon>
        <taxon>Bacillati</taxon>
        <taxon>Bacillota</taxon>
        <taxon>Clostridia</taxon>
        <taxon>Neomoorellales</taxon>
        <taxon>Neomoorellaceae</taxon>
        <taxon>Neomoorella</taxon>
    </lineage>
</organism>
<dbReference type="InterPro" id="IPR006073">
    <property type="entry name" value="GTP-bd"/>
</dbReference>
<gene>
    <name evidence="5 7" type="primary">ychF</name>
    <name evidence="7" type="ORF">MOMUL_04180</name>
</gene>
<dbReference type="HAMAP" id="MF_00944">
    <property type="entry name" value="YchF_OLA1_ATPase"/>
    <property type="match status" value="1"/>
</dbReference>
<dbReference type="GO" id="GO:0016887">
    <property type="term" value="F:ATP hydrolysis activity"/>
    <property type="evidence" value="ECO:0007669"/>
    <property type="project" value="UniProtKB-UniRule"/>
</dbReference>
<comment type="caution">
    <text evidence="7">The sequence shown here is derived from an EMBL/GenBank/DDBJ whole genome shotgun (WGS) entry which is preliminary data.</text>
</comment>
<dbReference type="PRINTS" id="PR00326">
    <property type="entry name" value="GTP1OBG"/>
</dbReference>
<dbReference type="NCBIfam" id="TIGR00092">
    <property type="entry name" value="redox-regulated ATPase YchF"/>
    <property type="match status" value="1"/>
</dbReference>
<evidence type="ECO:0000256" key="3">
    <source>
        <dbReference type="ARBA" id="ARBA00022741"/>
    </source>
</evidence>
<dbReference type="Gene3D" id="3.40.50.300">
    <property type="entry name" value="P-loop containing nucleotide triphosphate hydrolases"/>
    <property type="match status" value="1"/>
</dbReference>
<sequence length="360" mass="39776">MALTCGIIGLPLVGKTTLFNLLTQAEAETSAFAGRTKTNIRTAPIPDPRLDFLASLYHPRKVTPATLEIIDVPGLTRGAGAAFLAAVREVDALLHVVRAFQREDVLHVEGSLNPVRDLEMINAELLLADLQLVETRLERIAASKKIKGDLLAEQSALRRCQEALEAEKPLLEAGLTAEEWQVLRHMGFLTTKPMIIVVNIDEEQLRGGHYEGQEEVEAYAAARGIPVLTLCAALEAEIARLEPADREVFQVFLQEMGITEPGIDRLARAIYHRLGLISFLTAGEDEVRAWTIKEGTNARAAAGKIHSDIERGFIRAEVVNFNDLERLGDMNKVKEKGLARLEGKDYIVQDGDIINFRFNV</sequence>
<reference evidence="7 8" key="1">
    <citation type="submission" date="2016-02" db="EMBL/GenBank/DDBJ databases">
        <title>Genome sequence of Moorella mulderi DSM 14980.</title>
        <authorList>
            <person name="Poehlein A."/>
            <person name="Daniel R."/>
        </authorList>
    </citation>
    <scope>NUCLEOTIDE SEQUENCE [LARGE SCALE GENOMIC DNA]</scope>
    <source>
        <strain evidence="7 8">DSM 14980</strain>
    </source>
</reference>
<accession>A0A151B1R3</accession>
<dbReference type="SUPFAM" id="SSF81271">
    <property type="entry name" value="TGS-like"/>
    <property type="match status" value="1"/>
</dbReference>
<dbReference type="RefSeq" id="WP_084785400.1">
    <property type="nucleotide sequence ID" value="NZ_LTBC01000001.1"/>
</dbReference>
<dbReference type="Pfam" id="PF01926">
    <property type="entry name" value="MMR_HSR1"/>
    <property type="match status" value="1"/>
</dbReference>
<dbReference type="SUPFAM" id="SSF52540">
    <property type="entry name" value="P-loop containing nucleoside triphosphate hydrolases"/>
    <property type="match status" value="1"/>
</dbReference>
<evidence type="ECO:0000313" key="7">
    <source>
        <dbReference type="EMBL" id="KYH33712.1"/>
    </source>
</evidence>
<dbReference type="Pfam" id="PF06071">
    <property type="entry name" value="YchF-GTPase_C"/>
    <property type="match status" value="1"/>
</dbReference>
<evidence type="ECO:0000256" key="1">
    <source>
        <dbReference type="ARBA" id="ARBA00001946"/>
    </source>
</evidence>
<dbReference type="Gene3D" id="1.10.150.300">
    <property type="entry name" value="TGS-like domain"/>
    <property type="match status" value="1"/>
</dbReference>
<dbReference type="Gene3D" id="3.10.20.30">
    <property type="match status" value="1"/>
</dbReference>
<evidence type="ECO:0000313" key="8">
    <source>
        <dbReference type="Proteomes" id="UP000075670"/>
    </source>
</evidence>
<dbReference type="InterPro" id="IPR013029">
    <property type="entry name" value="YchF_C"/>
</dbReference>
<dbReference type="FunFam" id="1.10.150.300:FF:000001">
    <property type="entry name" value="Ribosome-binding ATPase YchF"/>
    <property type="match status" value="1"/>
</dbReference>
<dbReference type="AlphaFoldDB" id="A0A151B1R3"/>
<comment type="function">
    <text evidence="5">ATPase that binds to both the 70S ribosome and the 50S ribosomal subunit in a nucleotide-independent manner.</text>
</comment>
<dbReference type="GO" id="GO:0043023">
    <property type="term" value="F:ribosomal large subunit binding"/>
    <property type="evidence" value="ECO:0007669"/>
    <property type="project" value="UniProtKB-UniRule"/>
</dbReference>
<dbReference type="InterPro" id="IPR004396">
    <property type="entry name" value="ATPase_YchF/OLA1"/>
</dbReference>
<name>A0A151B1R3_9FIRM</name>
<dbReference type="InterPro" id="IPR004095">
    <property type="entry name" value="TGS"/>
</dbReference>
<dbReference type="InterPro" id="IPR027417">
    <property type="entry name" value="P-loop_NTPase"/>
</dbReference>
<dbReference type="PIRSF" id="PIRSF006641">
    <property type="entry name" value="CHP00092"/>
    <property type="match status" value="1"/>
</dbReference>
<dbReference type="PANTHER" id="PTHR23305">
    <property type="entry name" value="OBG GTPASE FAMILY"/>
    <property type="match status" value="1"/>
</dbReference>
<feature type="domain" description="TGS" evidence="6">
    <location>
        <begin position="275"/>
        <end position="358"/>
    </location>
</feature>
<keyword evidence="4 5" id="KW-0067">ATP-binding</keyword>
<dbReference type="CDD" id="cd04867">
    <property type="entry name" value="TGS_YchF_OLA1"/>
    <property type="match status" value="1"/>
</dbReference>
<keyword evidence="2" id="KW-0479">Metal-binding</keyword>
<evidence type="ECO:0000256" key="5">
    <source>
        <dbReference type="HAMAP-Rule" id="MF_00944"/>
    </source>
</evidence>
<proteinExistence type="inferred from homology"/>
<evidence type="ECO:0000256" key="4">
    <source>
        <dbReference type="ARBA" id="ARBA00022840"/>
    </source>
</evidence>
<comment type="caution">
    <text evidence="5">Lacks conserved residue(s) required for the propagation of feature annotation.</text>
</comment>
<evidence type="ECO:0000256" key="2">
    <source>
        <dbReference type="ARBA" id="ARBA00022723"/>
    </source>
</evidence>
<dbReference type="Proteomes" id="UP000075670">
    <property type="component" value="Unassembled WGS sequence"/>
</dbReference>
<dbReference type="InterPro" id="IPR012676">
    <property type="entry name" value="TGS-like"/>
</dbReference>
<dbReference type="OrthoDB" id="9807318at2"/>
<comment type="similarity">
    <text evidence="5">Belongs to the TRAFAC class OBG-HflX-like GTPase superfamily. OBG GTPase family. YchF/OLA1 subfamily.</text>
</comment>
<dbReference type="PATRIC" id="fig|1122241.3.peg.448"/>
<dbReference type="GO" id="GO:0005525">
    <property type="term" value="F:GTP binding"/>
    <property type="evidence" value="ECO:0007669"/>
    <property type="project" value="InterPro"/>
</dbReference>
<keyword evidence="3 5" id="KW-0547">Nucleotide-binding</keyword>
<protein>
    <recommendedName>
        <fullName evidence="5">Ribosome-binding ATPase YchF</fullName>
    </recommendedName>
</protein>
<comment type="cofactor">
    <cofactor evidence="1">
        <name>Mg(2+)</name>
        <dbReference type="ChEBI" id="CHEBI:18420"/>
    </cofactor>
</comment>
<dbReference type="PANTHER" id="PTHR23305:SF18">
    <property type="entry name" value="OBG-TYPE G DOMAIN-CONTAINING PROTEIN"/>
    <property type="match status" value="1"/>
</dbReference>
<keyword evidence="8" id="KW-1185">Reference proteome</keyword>
<dbReference type="InterPro" id="IPR023192">
    <property type="entry name" value="TGS-like_dom_sf"/>
</dbReference>
<dbReference type="FunFam" id="3.10.20.30:FF:000001">
    <property type="entry name" value="Ribosome-binding ATPase YchF"/>
    <property type="match status" value="1"/>
</dbReference>